<dbReference type="PANTHER" id="PTHR30250:SF11">
    <property type="entry name" value="O-ANTIGEN TRANSPORTER-RELATED"/>
    <property type="match status" value="1"/>
</dbReference>
<dbReference type="CDD" id="cd13125">
    <property type="entry name" value="MATE_like_10"/>
    <property type="match status" value="1"/>
</dbReference>
<feature type="transmembrane region" description="Helical" evidence="6">
    <location>
        <begin position="400"/>
        <end position="419"/>
    </location>
</feature>
<keyword evidence="3 6" id="KW-0812">Transmembrane</keyword>
<proteinExistence type="predicted"/>
<dbReference type="OrthoDB" id="9769862at2"/>
<dbReference type="InterPro" id="IPR050833">
    <property type="entry name" value="Poly_Biosynth_Transport"/>
</dbReference>
<dbReference type="EMBL" id="SLWB01000002">
    <property type="protein sequence ID" value="TCN72126.1"/>
    <property type="molecule type" value="Genomic_DNA"/>
</dbReference>
<feature type="transmembrane region" description="Helical" evidence="6">
    <location>
        <begin position="225"/>
        <end position="246"/>
    </location>
</feature>
<feature type="transmembrane region" description="Helical" evidence="6">
    <location>
        <begin position="308"/>
        <end position="328"/>
    </location>
</feature>
<reference evidence="7 8" key="1">
    <citation type="submission" date="2019-03" db="EMBL/GenBank/DDBJ databases">
        <title>Genomic Encyclopedia of Archaeal and Bacterial Type Strains, Phase II (KMG-II): from individual species to whole genera.</title>
        <authorList>
            <person name="Goeker M."/>
        </authorList>
    </citation>
    <scope>NUCLEOTIDE SEQUENCE [LARGE SCALE GENOMIC DNA]</scope>
    <source>
        <strain evidence="7 8">RL-C</strain>
    </source>
</reference>
<feature type="transmembrane region" description="Helical" evidence="6">
    <location>
        <begin position="431"/>
        <end position="450"/>
    </location>
</feature>
<feature type="transmembrane region" description="Helical" evidence="6">
    <location>
        <begin position="456"/>
        <end position="473"/>
    </location>
</feature>
<accession>A0A4R2EWC8</accession>
<feature type="transmembrane region" description="Helical" evidence="6">
    <location>
        <begin position="161"/>
        <end position="179"/>
    </location>
</feature>
<evidence type="ECO:0000256" key="6">
    <source>
        <dbReference type="SAM" id="Phobius"/>
    </source>
</evidence>
<evidence type="ECO:0000256" key="1">
    <source>
        <dbReference type="ARBA" id="ARBA00004651"/>
    </source>
</evidence>
<organism evidence="7 8">
    <name type="scientific">Acetobacteroides hydrogenigenes</name>
    <dbReference type="NCBI Taxonomy" id="979970"/>
    <lineage>
        <taxon>Bacteria</taxon>
        <taxon>Pseudomonadati</taxon>
        <taxon>Bacteroidota</taxon>
        <taxon>Bacteroidia</taxon>
        <taxon>Bacteroidales</taxon>
        <taxon>Rikenellaceae</taxon>
        <taxon>Acetobacteroides</taxon>
    </lineage>
</organism>
<dbReference type="InterPro" id="IPR044550">
    <property type="entry name" value="WzxE"/>
</dbReference>
<feature type="transmembrane region" description="Helical" evidence="6">
    <location>
        <begin position="37"/>
        <end position="58"/>
    </location>
</feature>
<keyword evidence="4 6" id="KW-1133">Transmembrane helix</keyword>
<feature type="transmembrane region" description="Helical" evidence="6">
    <location>
        <begin position="266"/>
        <end position="287"/>
    </location>
</feature>
<evidence type="ECO:0000313" key="7">
    <source>
        <dbReference type="EMBL" id="TCN72126.1"/>
    </source>
</evidence>
<comment type="subcellular location">
    <subcellularLocation>
        <location evidence="1">Cell membrane</location>
        <topology evidence="1">Multi-pass membrane protein</topology>
    </subcellularLocation>
</comment>
<dbReference type="RefSeq" id="WP_131838195.1">
    <property type="nucleotide sequence ID" value="NZ_SLWB01000002.1"/>
</dbReference>
<evidence type="ECO:0000256" key="3">
    <source>
        <dbReference type="ARBA" id="ARBA00022692"/>
    </source>
</evidence>
<keyword evidence="5 6" id="KW-0472">Membrane</keyword>
<dbReference type="Proteomes" id="UP000294830">
    <property type="component" value="Unassembled WGS sequence"/>
</dbReference>
<evidence type="ECO:0000256" key="2">
    <source>
        <dbReference type="ARBA" id="ARBA00022475"/>
    </source>
</evidence>
<evidence type="ECO:0000313" key="8">
    <source>
        <dbReference type="Proteomes" id="UP000294830"/>
    </source>
</evidence>
<evidence type="ECO:0000256" key="4">
    <source>
        <dbReference type="ARBA" id="ARBA00022989"/>
    </source>
</evidence>
<feature type="transmembrane region" description="Helical" evidence="6">
    <location>
        <begin position="128"/>
        <end position="149"/>
    </location>
</feature>
<gene>
    <name evidence="7" type="ORF">CLV25_10289</name>
</gene>
<dbReference type="PANTHER" id="PTHR30250">
    <property type="entry name" value="PST FAMILY PREDICTED COLANIC ACID TRANSPORTER"/>
    <property type="match status" value="1"/>
</dbReference>
<feature type="transmembrane region" description="Helical" evidence="6">
    <location>
        <begin position="12"/>
        <end position="31"/>
    </location>
</feature>
<feature type="transmembrane region" description="Helical" evidence="6">
    <location>
        <begin position="340"/>
        <end position="365"/>
    </location>
</feature>
<protein>
    <submittedName>
        <fullName evidence="7">O-antigen/teichoic acid export membrane protein</fullName>
    </submittedName>
</protein>
<name>A0A4R2EWC8_9BACT</name>
<dbReference type="Pfam" id="PF13440">
    <property type="entry name" value="Polysacc_synt_3"/>
    <property type="match status" value="1"/>
</dbReference>
<feature type="transmembrane region" description="Helical" evidence="6">
    <location>
        <begin position="372"/>
        <end position="394"/>
    </location>
</feature>
<sequence length="492" mass="53558">MTSNKGSYRQIFKATSLFGGVQVFNIIIGIIRSKIVAVLLGASGMGVLGLFTTTIAMVQSITGLGLSSSAVRDISEASGSGNSQKIASSIKILRRWVWATGLFGSVATVALAPLLSKWTFGNEEYTWAFIWLSVTLLLNALSSGQTSLLQGMRRLKDMAKSSMLGSLVGLITSIPLYYFFGIKGIVPALIVTAATALLLSSYFARRVSVAPVKQTWHESYKGGINMAKLGIAMMFSGFMVTLVSYVTNLFVSRTGGVSDVGMYRAAWTISAQYVGLVFTAMATDYFPRLAGLNNDSKAQHQTVNQQSEIALLILGPMLVTLIGFAPLLVRLLYTPEFLPIRTMICWNMIGIPFKAASWALGFLVIAKGNSKLYFITETLANAIMLLFNILGYMWGGLAGLGFAFFASYAAYLAIMAAIAYRAYGFRFDRQLIRIFVLQLAMVSATFAATFIVSTPISYAIIVIALIASTIYTLKEVNKRLNILEVVKKFRNK</sequence>
<dbReference type="GO" id="GO:0005886">
    <property type="term" value="C:plasma membrane"/>
    <property type="evidence" value="ECO:0007669"/>
    <property type="project" value="UniProtKB-SubCell"/>
</dbReference>
<feature type="transmembrane region" description="Helical" evidence="6">
    <location>
        <begin position="185"/>
        <end position="204"/>
    </location>
</feature>
<comment type="caution">
    <text evidence="7">The sequence shown here is derived from an EMBL/GenBank/DDBJ whole genome shotgun (WGS) entry which is preliminary data.</text>
</comment>
<feature type="transmembrane region" description="Helical" evidence="6">
    <location>
        <begin position="96"/>
        <end position="116"/>
    </location>
</feature>
<keyword evidence="8" id="KW-1185">Reference proteome</keyword>
<keyword evidence="2" id="KW-1003">Cell membrane</keyword>
<dbReference type="AlphaFoldDB" id="A0A4R2EWC8"/>
<dbReference type="GO" id="GO:0009246">
    <property type="term" value="P:enterobacterial common antigen biosynthetic process"/>
    <property type="evidence" value="ECO:0007669"/>
    <property type="project" value="InterPro"/>
</dbReference>
<evidence type="ECO:0000256" key="5">
    <source>
        <dbReference type="ARBA" id="ARBA00023136"/>
    </source>
</evidence>